<dbReference type="PANTHER" id="PTHR42760:SF133">
    <property type="entry name" value="3-OXOACYL-[ACYL-CARRIER-PROTEIN] REDUCTASE"/>
    <property type="match status" value="1"/>
</dbReference>
<dbReference type="EMBL" id="CP117812">
    <property type="protein sequence ID" value="WDE98196.1"/>
    <property type="molecule type" value="Genomic_DNA"/>
</dbReference>
<keyword evidence="2" id="KW-0560">Oxidoreductase</keyword>
<dbReference type="SUPFAM" id="SSF51735">
    <property type="entry name" value="NAD(P)-binding Rossmann-fold domains"/>
    <property type="match status" value="1"/>
</dbReference>
<dbReference type="InterPro" id="IPR002347">
    <property type="entry name" value="SDR_fam"/>
</dbReference>
<keyword evidence="4" id="KW-1185">Reference proteome</keyword>
<dbReference type="PANTHER" id="PTHR42760">
    <property type="entry name" value="SHORT-CHAIN DEHYDROGENASES/REDUCTASES FAMILY MEMBER"/>
    <property type="match status" value="1"/>
</dbReference>
<reference evidence="3 4" key="1">
    <citation type="submission" date="2023-02" db="EMBL/GenBank/DDBJ databases">
        <title>Genome sequence of Lentisphaera profundi SAORIC-696.</title>
        <authorList>
            <person name="Kim e."/>
            <person name="Cho J.-C."/>
            <person name="Choi A."/>
            <person name="Kang I."/>
        </authorList>
    </citation>
    <scope>NUCLEOTIDE SEQUENCE [LARGE SCALE GENOMIC DNA]</scope>
    <source>
        <strain evidence="3 4">SAORIC-696</strain>
    </source>
</reference>
<sequence>MKRTTDPQEIDFKSKFDLQDKVIIITGACGLIGRAFCEAAAQFGAHIVVADIEKANPTEFADSLTKRHNRTMLGVTVDVVDKSSVQQLLDITLKTFSKVNGLVNSHQNKTNSFFEKFEDYTEDNWDAVVETNLKGTFLSCQVIGTWMANHKGGKIVNIPSTYSVVAPNQNLYKGTNMGCPAAYSASKGGVDALSRYLASYWANKNIQVNMITPHGVWNKHEENFEENFSQFSPMERMSYNHEVASALIYLLSDASSYVTGDNMLVEGGWTVW</sequence>
<dbReference type="RefSeq" id="WP_274153025.1">
    <property type="nucleotide sequence ID" value="NZ_CP117812.1"/>
</dbReference>
<name>A0ABY7VVD8_9BACT</name>
<organism evidence="3 4">
    <name type="scientific">Lentisphaera profundi</name>
    <dbReference type="NCBI Taxonomy" id="1658616"/>
    <lineage>
        <taxon>Bacteria</taxon>
        <taxon>Pseudomonadati</taxon>
        <taxon>Lentisphaerota</taxon>
        <taxon>Lentisphaeria</taxon>
        <taxon>Lentisphaerales</taxon>
        <taxon>Lentisphaeraceae</taxon>
        <taxon>Lentisphaera</taxon>
    </lineage>
</organism>
<dbReference type="PRINTS" id="PR00081">
    <property type="entry name" value="GDHRDH"/>
</dbReference>
<evidence type="ECO:0000256" key="1">
    <source>
        <dbReference type="ARBA" id="ARBA00006484"/>
    </source>
</evidence>
<accession>A0ABY7VVD8</accession>
<protein>
    <submittedName>
        <fullName evidence="3">SDR family oxidoreductase</fullName>
    </submittedName>
</protein>
<proteinExistence type="inferred from homology"/>
<evidence type="ECO:0000313" key="4">
    <source>
        <dbReference type="Proteomes" id="UP001214250"/>
    </source>
</evidence>
<dbReference type="Proteomes" id="UP001214250">
    <property type="component" value="Chromosome 2"/>
</dbReference>
<evidence type="ECO:0000256" key="2">
    <source>
        <dbReference type="ARBA" id="ARBA00023002"/>
    </source>
</evidence>
<comment type="similarity">
    <text evidence="1">Belongs to the short-chain dehydrogenases/reductases (SDR) family.</text>
</comment>
<gene>
    <name evidence="3" type="ORF">PQO03_20475</name>
</gene>
<dbReference type="Gene3D" id="3.40.50.720">
    <property type="entry name" value="NAD(P)-binding Rossmann-like Domain"/>
    <property type="match status" value="1"/>
</dbReference>
<evidence type="ECO:0000313" key="3">
    <source>
        <dbReference type="EMBL" id="WDE98196.1"/>
    </source>
</evidence>
<dbReference type="InterPro" id="IPR036291">
    <property type="entry name" value="NAD(P)-bd_dom_sf"/>
</dbReference>
<dbReference type="Pfam" id="PF13561">
    <property type="entry name" value="adh_short_C2"/>
    <property type="match status" value="1"/>
</dbReference>